<reference evidence="2 3" key="1">
    <citation type="submission" date="2020-06" db="EMBL/GenBank/DDBJ databases">
        <authorList>
            <person name="Li R."/>
            <person name="Bekaert M."/>
        </authorList>
    </citation>
    <scope>NUCLEOTIDE SEQUENCE [LARGE SCALE GENOMIC DNA]</scope>
    <source>
        <strain evidence="3">wild</strain>
    </source>
</reference>
<gene>
    <name evidence="2" type="ORF">MCOR_41206</name>
</gene>
<dbReference type="EMBL" id="CACVKT020007423">
    <property type="protein sequence ID" value="CAC5407760.1"/>
    <property type="molecule type" value="Genomic_DNA"/>
</dbReference>
<feature type="compositionally biased region" description="Low complexity" evidence="1">
    <location>
        <begin position="160"/>
        <end position="177"/>
    </location>
</feature>
<proteinExistence type="predicted"/>
<name>A0A6J8DLM1_MYTCO</name>
<evidence type="ECO:0000313" key="3">
    <source>
        <dbReference type="Proteomes" id="UP000507470"/>
    </source>
</evidence>
<evidence type="ECO:0000256" key="1">
    <source>
        <dbReference type="SAM" id="MobiDB-lite"/>
    </source>
</evidence>
<keyword evidence="3" id="KW-1185">Reference proteome</keyword>
<organism evidence="2 3">
    <name type="scientific">Mytilus coruscus</name>
    <name type="common">Sea mussel</name>
    <dbReference type="NCBI Taxonomy" id="42192"/>
    <lineage>
        <taxon>Eukaryota</taxon>
        <taxon>Metazoa</taxon>
        <taxon>Spiralia</taxon>
        <taxon>Lophotrochozoa</taxon>
        <taxon>Mollusca</taxon>
        <taxon>Bivalvia</taxon>
        <taxon>Autobranchia</taxon>
        <taxon>Pteriomorphia</taxon>
        <taxon>Mytilida</taxon>
        <taxon>Mytiloidea</taxon>
        <taxon>Mytilidae</taxon>
        <taxon>Mytilinae</taxon>
        <taxon>Mytilus</taxon>
    </lineage>
</organism>
<sequence>MWLRQGTRLRKKILGPFGKQDTLTELEKFQEEDEDICEKVQYFIFLPSPFEFSPGRWSSPSILASGVETSPMPTVQPNIVEGLLKETRNTQMEKNLLPQLLGPNQPSLTINHPSAEWEESPTINHPSAEWEESLTINHPSAEWKESPTINHPSAEWEDFLLSQGQPPQSPSSSSPSL</sequence>
<protein>
    <submittedName>
        <fullName evidence="2">Uncharacterized protein</fullName>
    </submittedName>
</protein>
<evidence type="ECO:0000313" key="2">
    <source>
        <dbReference type="EMBL" id="CAC5407760.1"/>
    </source>
</evidence>
<feature type="region of interest" description="Disordered" evidence="1">
    <location>
        <begin position="138"/>
        <end position="177"/>
    </location>
</feature>
<feature type="compositionally biased region" description="Low complexity" evidence="1">
    <location>
        <begin position="99"/>
        <end position="108"/>
    </location>
</feature>
<dbReference type="Proteomes" id="UP000507470">
    <property type="component" value="Unassembled WGS sequence"/>
</dbReference>
<accession>A0A6J8DLM1</accession>
<feature type="region of interest" description="Disordered" evidence="1">
    <location>
        <begin position="99"/>
        <end position="123"/>
    </location>
</feature>
<dbReference type="AlphaFoldDB" id="A0A6J8DLM1"/>